<feature type="transmembrane region" description="Helical" evidence="6">
    <location>
        <begin position="381"/>
        <end position="400"/>
    </location>
</feature>
<dbReference type="OrthoDB" id="5365632at2"/>
<feature type="transmembrane region" description="Helical" evidence="6">
    <location>
        <begin position="468"/>
        <end position="488"/>
    </location>
</feature>
<dbReference type="EMBL" id="FNRF01000004">
    <property type="protein sequence ID" value="SEA75356.1"/>
    <property type="molecule type" value="Genomic_DNA"/>
</dbReference>
<feature type="transmembrane region" description="Helical" evidence="6">
    <location>
        <begin position="437"/>
        <end position="456"/>
    </location>
</feature>
<evidence type="ECO:0000256" key="6">
    <source>
        <dbReference type="SAM" id="Phobius"/>
    </source>
</evidence>
<feature type="transmembrane region" description="Helical" evidence="6">
    <location>
        <begin position="15"/>
        <end position="32"/>
    </location>
</feature>
<proteinExistence type="predicted"/>
<dbReference type="PANTHER" id="PTHR30250">
    <property type="entry name" value="PST FAMILY PREDICTED COLANIC ACID TRANSPORTER"/>
    <property type="match status" value="1"/>
</dbReference>
<dbReference type="GO" id="GO:0005886">
    <property type="term" value="C:plasma membrane"/>
    <property type="evidence" value="ECO:0007669"/>
    <property type="project" value="UniProtKB-SubCell"/>
</dbReference>
<evidence type="ECO:0000256" key="1">
    <source>
        <dbReference type="ARBA" id="ARBA00004651"/>
    </source>
</evidence>
<name>A0A1H4DS06_XYLRU</name>
<feature type="transmembrane region" description="Helical" evidence="6">
    <location>
        <begin position="406"/>
        <end position="425"/>
    </location>
</feature>
<accession>A0A1H4DS06</accession>
<keyword evidence="5 6" id="KW-0472">Membrane</keyword>
<feature type="transmembrane region" description="Helical" evidence="6">
    <location>
        <begin position="230"/>
        <end position="250"/>
    </location>
</feature>
<feature type="transmembrane region" description="Helical" evidence="6">
    <location>
        <begin position="262"/>
        <end position="288"/>
    </location>
</feature>
<feature type="transmembrane region" description="Helical" evidence="6">
    <location>
        <begin position="126"/>
        <end position="148"/>
    </location>
</feature>
<protein>
    <submittedName>
        <fullName evidence="7">Na+-driven multidrug efflux pump</fullName>
    </submittedName>
</protein>
<evidence type="ECO:0000313" key="8">
    <source>
        <dbReference type="Proteomes" id="UP000182257"/>
    </source>
</evidence>
<evidence type="ECO:0000256" key="5">
    <source>
        <dbReference type="ARBA" id="ARBA00023136"/>
    </source>
</evidence>
<evidence type="ECO:0000313" key="7">
    <source>
        <dbReference type="EMBL" id="SEA75356.1"/>
    </source>
</evidence>
<feature type="transmembrane region" description="Helical" evidence="6">
    <location>
        <begin position="350"/>
        <end position="369"/>
    </location>
</feature>
<feature type="transmembrane region" description="Helical" evidence="6">
    <location>
        <begin position="314"/>
        <end position="338"/>
    </location>
</feature>
<reference evidence="7 8" key="1">
    <citation type="submission" date="2016-10" db="EMBL/GenBank/DDBJ databases">
        <authorList>
            <person name="de Groot N.N."/>
        </authorList>
    </citation>
    <scope>NUCLEOTIDE SEQUENCE [LARGE SCALE GENOMIC DNA]</scope>
    <source>
        <strain evidence="7 8">D31d</strain>
    </source>
</reference>
<comment type="subcellular location">
    <subcellularLocation>
        <location evidence="1">Cell membrane</location>
        <topology evidence="1">Multi-pass membrane protein</topology>
    </subcellularLocation>
</comment>
<dbReference type="RefSeq" id="WP_074761796.1">
    <property type="nucleotide sequence ID" value="NZ_FNRF01000004.1"/>
</dbReference>
<evidence type="ECO:0000256" key="4">
    <source>
        <dbReference type="ARBA" id="ARBA00022989"/>
    </source>
</evidence>
<keyword evidence="3 6" id="KW-0812">Transmembrane</keyword>
<keyword evidence="4 6" id="KW-1133">Transmembrane helix</keyword>
<evidence type="ECO:0000256" key="2">
    <source>
        <dbReference type="ARBA" id="ARBA00022475"/>
    </source>
</evidence>
<dbReference type="PANTHER" id="PTHR30250:SF26">
    <property type="entry name" value="PSMA PROTEIN"/>
    <property type="match status" value="1"/>
</dbReference>
<feature type="transmembrane region" description="Helical" evidence="6">
    <location>
        <begin position="88"/>
        <end position="114"/>
    </location>
</feature>
<dbReference type="AlphaFoldDB" id="A0A1H4DS06"/>
<evidence type="ECO:0000256" key="3">
    <source>
        <dbReference type="ARBA" id="ARBA00022692"/>
    </source>
</evidence>
<sequence length="510" mass="57429">MSDQSDNKTIARNSILLYARMLLSIIVSIYTSRVVLQTLGVSDYGVYNVVGGVVAMFSFLNSAMAGATSRFFTFEMGKNDIGNLIKTFSSAIIIHIGLAVVVFIIAETFGLWLLCNKLVIPEERMVAAHVVYQCSIVGMFLTFTQVPYNAAIISHEKMDVYAYVELLHVFLKLGIVYLLLIGNVDKLVLYSILVLSVNVIIAMTYRFYCLKNFIETKFKFLCDKAILKPMLDFFWWNAFSGCGYSLRVYGSNIVLNTFVGTIVNAAGGIAATVQGIIIGFIGNVVTAVRPQIIKNYSSGNINRMKTLTESSIRLNMYLAALVITPIFVDAEYIFQLWLGQIPKYSIEFCRLLLFGIFMTCVSQVVTIGLHATGNIKLPSVLTGIIDFSTPFVIFICMYVYKNPVFAYAIIVLCQLASCSIDIFLLHRNIQEFNSWKILWDYAKAVIVFSVASAFAYSQFGMSSDLFTFAWMSFIEWIIISLLFFFLVFSNEERLFMLGTINKVIRKIQKH</sequence>
<keyword evidence="2" id="KW-1003">Cell membrane</keyword>
<feature type="transmembrane region" description="Helical" evidence="6">
    <location>
        <begin position="44"/>
        <end position="67"/>
    </location>
</feature>
<dbReference type="InterPro" id="IPR050833">
    <property type="entry name" value="Poly_Biosynth_Transport"/>
</dbReference>
<gene>
    <name evidence="7" type="ORF">SAMN05216462_2493</name>
</gene>
<feature type="transmembrane region" description="Helical" evidence="6">
    <location>
        <begin position="187"/>
        <end position="209"/>
    </location>
</feature>
<organism evidence="7 8">
    <name type="scientific">Xylanibacter ruminicola</name>
    <name type="common">Prevotella ruminicola</name>
    <dbReference type="NCBI Taxonomy" id="839"/>
    <lineage>
        <taxon>Bacteria</taxon>
        <taxon>Pseudomonadati</taxon>
        <taxon>Bacteroidota</taxon>
        <taxon>Bacteroidia</taxon>
        <taxon>Bacteroidales</taxon>
        <taxon>Prevotellaceae</taxon>
        <taxon>Xylanibacter</taxon>
    </lineage>
</organism>
<feature type="transmembrane region" description="Helical" evidence="6">
    <location>
        <begin position="160"/>
        <end position="181"/>
    </location>
</feature>
<dbReference type="Proteomes" id="UP000182257">
    <property type="component" value="Unassembled WGS sequence"/>
</dbReference>